<name>G4QHQ1_GLANF</name>
<evidence type="ECO:0000313" key="17">
    <source>
        <dbReference type="Proteomes" id="UP000009282"/>
    </source>
</evidence>
<dbReference type="GO" id="GO:0022857">
    <property type="term" value="F:transmembrane transporter activity"/>
    <property type="evidence" value="ECO:0007669"/>
    <property type="project" value="InterPro"/>
</dbReference>
<dbReference type="CDD" id="cd10322">
    <property type="entry name" value="SLC5sbd"/>
    <property type="match status" value="1"/>
</dbReference>
<dbReference type="InterPro" id="IPR004358">
    <property type="entry name" value="Sig_transdc_His_kin-like_C"/>
</dbReference>
<dbReference type="Pfam" id="PF02518">
    <property type="entry name" value="HATPase_c"/>
    <property type="match status" value="1"/>
</dbReference>
<evidence type="ECO:0000256" key="3">
    <source>
        <dbReference type="ARBA" id="ARBA00006434"/>
    </source>
</evidence>
<keyword evidence="17" id="KW-1185">Reference proteome</keyword>
<keyword evidence="10 13" id="KW-0472">Membrane</keyword>
<keyword evidence="6" id="KW-0808">Transferase</keyword>
<dbReference type="OrthoDB" id="9764438at2"/>
<evidence type="ECO:0000256" key="6">
    <source>
        <dbReference type="ARBA" id="ARBA00022679"/>
    </source>
</evidence>
<dbReference type="Proteomes" id="UP000009282">
    <property type="component" value="Chromosome"/>
</dbReference>
<dbReference type="STRING" id="1085623.GNIT_2175"/>
<evidence type="ECO:0000259" key="14">
    <source>
        <dbReference type="PROSITE" id="PS50109"/>
    </source>
</evidence>
<dbReference type="KEGG" id="gni:GNIT_2175"/>
<keyword evidence="9 13" id="KW-1133">Transmembrane helix</keyword>
<dbReference type="InterPro" id="IPR003594">
    <property type="entry name" value="HATPase_dom"/>
</dbReference>
<evidence type="ECO:0000259" key="15">
    <source>
        <dbReference type="PROSITE" id="PS50110"/>
    </source>
</evidence>
<evidence type="ECO:0000256" key="10">
    <source>
        <dbReference type="ARBA" id="ARBA00023136"/>
    </source>
</evidence>
<organism evidence="16 17">
    <name type="scientific">Glaciecola nitratireducens (strain JCM 12485 / KCTC 12276 / FR1064)</name>
    <dbReference type="NCBI Taxonomy" id="1085623"/>
    <lineage>
        <taxon>Bacteria</taxon>
        <taxon>Pseudomonadati</taxon>
        <taxon>Pseudomonadota</taxon>
        <taxon>Gammaproteobacteria</taxon>
        <taxon>Alteromonadales</taxon>
        <taxon>Alteromonadaceae</taxon>
        <taxon>Brumicola</taxon>
    </lineage>
</organism>
<dbReference type="InterPro" id="IPR036890">
    <property type="entry name" value="HATPase_C_sf"/>
</dbReference>
<keyword evidence="8 16" id="KW-0418">Kinase</keyword>
<dbReference type="SMART" id="SM00448">
    <property type="entry name" value="REC"/>
    <property type="match status" value="1"/>
</dbReference>
<dbReference type="SUPFAM" id="SSF52172">
    <property type="entry name" value="CheY-like"/>
    <property type="match status" value="1"/>
</dbReference>
<feature type="transmembrane region" description="Helical" evidence="13">
    <location>
        <begin position="31"/>
        <end position="50"/>
    </location>
</feature>
<dbReference type="InterPro" id="IPR035965">
    <property type="entry name" value="PAS-like_dom_sf"/>
</dbReference>
<dbReference type="GO" id="GO:0000155">
    <property type="term" value="F:phosphorelay sensor kinase activity"/>
    <property type="evidence" value="ECO:0007669"/>
    <property type="project" value="InterPro"/>
</dbReference>
<proteinExistence type="inferred from homology"/>
<feature type="transmembrane region" description="Helical" evidence="13">
    <location>
        <begin position="470"/>
        <end position="493"/>
    </location>
</feature>
<keyword evidence="7 13" id="KW-0812">Transmembrane</keyword>
<accession>G4QHQ1</accession>
<dbReference type="InterPro" id="IPR005467">
    <property type="entry name" value="His_kinase_dom"/>
</dbReference>
<dbReference type="InterPro" id="IPR011006">
    <property type="entry name" value="CheY-like_superfamily"/>
</dbReference>
<dbReference type="InterPro" id="IPR001789">
    <property type="entry name" value="Sig_transdc_resp-reg_receiver"/>
</dbReference>
<evidence type="ECO:0000256" key="11">
    <source>
        <dbReference type="PROSITE-ProRule" id="PRU00169"/>
    </source>
</evidence>
<dbReference type="PROSITE" id="PS50109">
    <property type="entry name" value="HIS_KIN"/>
    <property type="match status" value="1"/>
</dbReference>
<dbReference type="GO" id="GO:0005886">
    <property type="term" value="C:plasma membrane"/>
    <property type="evidence" value="ECO:0007669"/>
    <property type="project" value="TreeGrafter"/>
</dbReference>
<feature type="transmembrane region" description="Helical" evidence="13">
    <location>
        <begin position="106"/>
        <end position="127"/>
    </location>
</feature>
<evidence type="ECO:0000256" key="1">
    <source>
        <dbReference type="ARBA" id="ARBA00000085"/>
    </source>
</evidence>
<feature type="transmembrane region" description="Helical" evidence="13">
    <location>
        <begin position="405"/>
        <end position="425"/>
    </location>
</feature>
<dbReference type="InterPro" id="IPR038377">
    <property type="entry name" value="Na/Glc_symporter_sf"/>
</dbReference>
<dbReference type="SUPFAM" id="SSF55785">
    <property type="entry name" value="PYP-like sensor domain (PAS domain)"/>
    <property type="match status" value="1"/>
</dbReference>
<dbReference type="EC" id="2.7.13.3" evidence="4"/>
<dbReference type="PANTHER" id="PTHR43047:SF9">
    <property type="entry name" value="HISTIDINE KINASE"/>
    <property type="match status" value="1"/>
</dbReference>
<comment type="similarity">
    <text evidence="3">Belongs to the sodium:solute symporter (SSF) (TC 2.A.21) family.</text>
</comment>
<feature type="transmembrane region" description="Helical" evidence="13">
    <location>
        <begin position="376"/>
        <end position="393"/>
    </location>
</feature>
<evidence type="ECO:0000256" key="13">
    <source>
        <dbReference type="SAM" id="Phobius"/>
    </source>
</evidence>
<dbReference type="PRINTS" id="PR00344">
    <property type="entry name" value="BCTRLSENSOR"/>
</dbReference>
<evidence type="ECO:0000256" key="4">
    <source>
        <dbReference type="ARBA" id="ARBA00012438"/>
    </source>
</evidence>
<dbReference type="PANTHER" id="PTHR43047">
    <property type="entry name" value="TWO-COMPONENT HISTIDINE PROTEIN KINASE"/>
    <property type="match status" value="1"/>
</dbReference>
<evidence type="ECO:0000256" key="5">
    <source>
        <dbReference type="ARBA" id="ARBA00022553"/>
    </source>
</evidence>
<dbReference type="Gene3D" id="3.30.450.20">
    <property type="entry name" value="PAS domain"/>
    <property type="match status" value="1"/>
</dbReference>
<dbReference type="PROSITE" id="PS50110">
    <property type="entry name" value="RESPONSE_REGULATORY"/>
    <property type="match status" value="1"/>
</dbReference>
<dbReference type="EMBL" id="CP003060">
    <property type="protein sequence ID" value="AEP30278.1"/>
    <property type="molecule type" value="Genomic_DNA"/>
</dbReference>
<sequence length="1136" mass="126394">MFSIYTVGLITLVYLGVLFAIAFYGNKKRAASPIIYSLALGIHCTSWAFFGTTTQATQFGWAFVPTYLGVIIVMLFAFPVICKIAKLCRQHNISSLADFIGMRYQHSHIIAGMITLICFIGVVPYIALQLDAITLMLNLMTKDSQSLTPSIGFYVVGLMALFAIIFGTRTLDLTEKHTGLMYTIAFESLAKLIGLLIVGLYVCYSLFDGVFDLLIEASKNEASMQILQSDFSIWVFASHVLLGVCAMFCLPRQFHIAFIENNNENELLLARWLFPLFLVCMTIFVLPIALAGNILLDTNQFSTDSFALSIPVSMGNEWVSVTSYIGGLSGATSMVIVATLTMGIMVANSFVTPLWLSTQVSPHLKKNLAPANILRIRQFTIILVLGIAYWYHLNISQTAPLVKSGFIALSLLAQMFPAIILGLYWKNATKSSAIFGTLVGAACWAYFILYPSILSSYYFADTLNDTDLALGFYISFFSNTVVFVVISLLNVAFNKRSSANGHPANMRNNDGLLGNYVDESKSSFQIPTNELLALINRVIPAQLAKVFSDRVSLSDAANLAYVEPSVLAHAERLLSSHVGNASARILLAAISINKKEDINELTEWIEQASQTFQFNHELLQSSVAHIPQGISVIGSDMSLIAWNQKYIELFEYPKNFLQVGMHLREILQFNASRGLMHQRGEVLSTEEIIERRISYTLSGNAYKFIRDNQNGRVIEIAGSPLPGGGFVTTYNDISEYIHIQRQLEDAKVDLESRVEERTAELNSAKLDAEMANTSKTKFLAAAGHDLMQPFNAASLFASMLHQRLKNADDRELTQGLVNALENADQLLSMLLDMTKLESGLFKPDLHSFSLNPLLKNLVTEYAVVAQQKQLSIDYVQTSVWVHSDRRLLNRIIQNLISNAVRYTESGRILVGVRRRADNKVEICVLDTGKGIAEEQKRLIFDEFKQLDNKGNNEGIGLGLTIVEKMSQLLNHDVEVRSIVDKGTQFSIRLRRSKCGIIPIAEKEDIAKNQAFMQQKTVLLIENQALIANAMTTLLQGWGAQVHVAHDAKNAEPFQQLANIDYIIADYHLDNGDNGIDVCQSILAFRQQNQLNKPVLLLSTADRSQAIRDQADVHNMIYLPKPLKPVALKRLLQKTKS</sequence>
<feature type="transmembrane region" description="Helical" evidence="13">
    <location>
        <begin position="432"/>
        <end position="450"/>
    </location>
</feature>
<dbReference type="RefSeq" id="WP_014109151.1">
    <property type="nucleotide sequence ID" value="NC_016041.1"/>
</dbReference>
<dbReference type="Pfam" id="PF00072">
    <property type="entry name" value="Response_reg"/>
    <property type="match status" value="1"/>
</dbReference>
<evidence type="ECO:0000256" key="7">
    <source>
        <dbReference type="ARBA" id="ARBA00022692"/>
    </source>
</evidence>
<dbReference type="Pfam" id="PF00512">
    <property type="entry name" value="HisKA"/>
    <property type="match status" value="1"/>
</dbReference>
<dbReference type="InterPro" id="IPR003661">
    <property type="entry name" value="HisK_dim/P_dom"/>
</dbReference>
<dbReference type="InterPro" id="IPR001734">
    <property type="entry name" value="Na/solute_symporter"/>
</dbReference>
<feature type="transmembrane region" description="Helical" evidence="13">
    <location>
        <begin position="189"/>
        <end position="211"/>
    </location>
</feature>
<gene>
    <name evidence="16" type="ordered locus">GNIT_2175</name>
</gene>
<keyword evidence="12" id="KW-0175">Coiled coil</keyword>
<protein>
    <recommendedName>
        <fullName evidence="4">histidine kinase</fullName>
        <ecNumber evidence="4">2.7.13.3</ecNumber>
    </recommendedName>
</protein>
<feature type="transmembrane region" description="Helical" evidence="13">
    <location>
        <begin position="6"/>
        <end position="24"/>
    </location>
</feature>
<feature type="domain" description="Response regulatory" evidence="15">
    <location>
        <begin position="1016"/>
        <end position="1135"/>
    </location>
</feature>
<evidence type="ECO:0000256" key="9">
    <source>
        <dbReference type="ARBA" id="ARBA00022989"/>
    </source>
</evidence>
<dbReference type="eggNOG" id="COG0591">
    <property type="taxonomic scope" value="Bacteria"/>
</dbReference>
<dbReference type="Gene3D" id="3.40.50.2300">
    <property type="match status" value="1"/>
</dbReference>
<dbReference type="CDD" id="cd00082">
    <property type="entry name" value="HisKA"/>
    <property type="match status" value="1"/>
</dbReference>
<dbReference type="Pfam" id="PF12860">
    <property type="entry name" value="PAS_7"/>
    <property type="match status" value="1"/>
</dbReference>
<feature type="transmembrane region" description="Helical" evidence="13">
    <location>
        <begin position="62"/>
        <end position="85"/>
    </location>
</feature>
<feature type="transmembrane region" description="Helical" evidence="13">
    <location>
        <begin position="334"/>
        <end position="356"/>
    </location>
</feature>
<evidence type="ECO:0000256" key="12">
    <source>
        <dbReference type="SAM" id="Coils"/>
    </source>
</evidence>
<dbReference type="eggNOG" id="COG4251">
    <property type="taxonomic scope" value="Bacteria"/>
</dbReference>
<comment type="catalytic activity">
    <reaction evidence="1">
        <text>ATP + protein L-histidine = ADP + protein N-phospho-L-histidine.</text>
        <dbReference type="EC" id="2.7.13.3"/>
    </reaction>
</comment>
<feature type="modified residue" description="4-aspartylphosphate" evidence="11">
    <location>
        <position position="1065"/>
    </location>
</feature>
<feature type="transmembrane region" description="Helical" evidence="13">
    <location>
        <begin position="231"/>
        <end position="251"/>
    </location>
</feature>
<evidence type="ECO:0000313" key="16">
    <source>
        <dbReference type="EMBL" id="AEP30278.1"/>
    </source>
</evidence>
<feature type="transmembrane region" description="Helical" evidence="13">
    <location>
        <begin position="147"/>
        <end position="168"/>
    </location>
</feature>
<keyword evidence="5 11" id="KW-0597">Phosphoprotein</keyword>
<dbReference type="HOGENOM" id="CLU_000445_22_0_6"/>
<evidence type="ECO:0000256" key="2">
    <source>
        <dbReference type="ARBA" id="ARBA00004141"/>
    </source>
</evidence>
<feature type="domain" description="Histidine kinase" evidence="14">
    <location>
        <begin position="781"/>
        <end position="993"/>
    </location>
</feature>
<dbReference type="CDD" id="cd00156">
    <property type="entry name" value="REC"/>
    <property type="match status" value="1"/>
</dbReference>
<dbReference type="InterPro" id="IPR036097">
    <property type="entry name" value="HisK_dim/P_sf"/>
</dbReference>
<dbReference type="SMART" id="SM00387">
    <property type="entry name" value="HATPase_c"/>
    <property type="match status" value="1"/>
</dbReference>
<dbReference type="Gene3D" id="1.10.287.130">
    <property type="match status" value="1"/>
</dbReference>
<feature type="coiled-coil region" evidence="12">
    <location>
        <begin position="740"/>
        <end position="767"/>
    </location>
</feature>
<reference evidence="16 17" key="1">
    <citation type="journal article" date="2011" name="J. Bacteriol.">
        <title>Complete genome sequence of seawater bacterium Glaciecola nitratireducens FR1064T.</title>
        <authorList>
            <person name="Bian F."/>
            <person name="Qin Q.L."/>
            <person name="Xie B.B."/>
            <person name="Shu Y.L."/>
            <person name="Zhang X.Y."/>
            <person name="Yu Y."/>
            <person name="Chen B."/>
            <person name="Chen X.L."/>
            <person name="Zhou B.C."/>
            <person name="Zhang Y.Z."/>
        </authorList>
    </citation>
    <scope>NUCLEOTIDE SEQUENCE [LARGE SCALE GENOMIC DNA]</scope>
    <source>
        <strain evidence="17">JCM 12485 / KCTC 12276 / FR1064</strain>
    </source>
</reference>
<dbReference type="SMART" id="SM00388">
    <property type="entry name" value="HisKA"/>
    <property type="match status" value="1"/>
</dbReference>
<dbReference type="GO" id="GO:0009927">
    <property type="term" value="F:histidine phosphotransfer kinase activity"/>
    <property type="evidence" value="ECO:0007669"/>
    <property type="project" value="TreeGrafter"/>
</dbReference>
<dbReference type="PROSITE" id="PS50283">
    <property type="entry name" value="NA_SOLUT_SYMP_3"/>
    <property type="match status" value="1"/>
</dbReference>
<evidence type="ECO:0000256" key="8">
    <source>
        <dbReference type="ARBA" id="ARBA00022777"/>
    </source>
</evidence>
<dbReference type="SUPFAM" id="SSF55874">
    <property type="entry name" value="ATPase domain of HSP90 chaperone/DNA topoisomerase II/histidine kinase"/>
    <property type="match status" value="1"/>
</dbReference>
<comment type="subcellular location">
    <subcellularLocation>
        <location evidence="2">Membrane</location>
        <topology evidence="2">Multi-pass membrane protein</topology>
    </subcellularLocation>
</comment>
<feature type="transmembrane region" description="Helical" evidence="13">
    <location>
        <begin position="272"/>
        <end position="296"/>
    </location>
</feature>
<dbReference type="SUPFAM" id="SSF47384">
    <property type="entry name" value="Homodimeric domain of signal transducing histidine kinase"/>
    <property type="match status" value="1"/>
</dbReference>
<dbReference type="Gene3D" id="1.20.1730.10">
    <property type="entry name" value="Sodium/glucose cotransporter"/>
    <property type="match status" value="1"/>
</dbReference>
<dbReference type="AlphaFoldDB" id="G4QHQ1"/>
<dbReference type="FunFam" id="3.30.565.10:FF:000049">
    <property type="entry name" value="Two-component sensor histidine kinase"/>
    <property type="match status" value="1"/>
</dbReference>
<dbReference type="Gene3D" id="3.30.565.10">
    <property type="entry name" value="Histidine kinase-like ATPase, C-terminal domain"/>
    <property type="match status" value="1"/>
</dbReference>